<dbReference type="EMBL" id="RCIW01000004">
    <property type="protein sequence ID" value="RLP12013.1"/>
    <property type="molecule type" value="Genomic_DNA"/>
</dbReference>
<feature type="non-terminal residue" evidence="4">
    <location>
        <position position="498"/>
    </location>
</feature>
<dbReference type="InterPro" id="IPR031325">
    <property type="entry name" value="RHS_repeat"/>
</dbReference>
<evidence type="ECO:0000256" key="2">
    <source>
        <dbReference type="SAM" id="MobiDB-lite"/>
    </source>
</evidence>
<proteinExistence type="predicted"/>
<dbReference type="Pfam" id="PF05593">
    <property type="entry name" value="RHS_repeat"/>
    <property type="match status" value="1"/>
</dbReference>
<evidence type="ECO:0000256" key="1">
    <source>
        <dbReference type="SAM" id="Coils"/>
    </source>
</evidence>
<dbReference type="Gene3D" id="2.180.10.10">
    <property type="entry name" value="RHS repeat-associated core"/>
    <property type="match status" value="1"/>
</dbReference>
<protein>
    <recommendedName>
        <fullName evidence="3">DUF6531 domain-containing protein</fullName>
    </recommendedName>
</protein>
<dbReference type="AlphaFoldDB" id="A0A8B3FNP1"/>
<evidence type="ECO:0000313" key="4">
    <source>
        <dbReference type="EMBL" id="RLP12013.1"/>
    </source>
</evidence>
<gene>
    <name evidence="4" type="ORF">D7U36_03910</name>
</gene>
<dbReference type="RefSeq" id="WP_147436574.1">
    <property type="nucleotide sequence ID" value="NZ_RCIW01000004.1"/>
</dbReference>
<dbReference type="Pfam" id="PF20148">
    <property type="entry name" value="DUF6531"/>
    <property type="match status" value="1"/>
</dbReference>
<evidence type="ECO:0000259" key="3">
    <source>
        <dbReference type="Pfam" id="PF20148"/>
    </source>
</evidence>
<name>A0A8B3FNP1_9ACTN</name>
<feature type="coiled-coil region" evidence="1">
    <location>
        <begin position="71"/>
        <end position="98"/>
    </location>
</feature>
<dbReference type="InterPro" id="IPR045351">
    <property type="entry name" value="DUF6531"/>
</dbReference>
<dbReference type="InterPro" id="IPR006530">
    <property type="entry name" value="YD"/>
</dbReference>
<comment type="caution">
    <text evidence="4">The sequence shown here is derived from an EMBL/GenBank/DDBJ whole genome shotgun (WGS) entry which is preliminary data.</text>
</comment>
<keyword evidence="1" id="KW-0175">Coiled coil</keyword>
<dbReference type="Proteomes" id="UP000279336">
    <property type="component" value="Unassembled WGS sequence"/>
</dbReference>
<reference evidence="4 5" key="1">
    <citation type="submission" date="2018-10" db="EMBL/GenBank/DDBJ databases">
        <title>Propionibacterium australiense Genome Sequencing and Assembly.</title>
        <authorList>
            <person name="Bernier A.-M."/>
            <person name="Bernard K."/>
        </authorList>
    </citation>
    <scope>NUCLEOTIDE SEQUENCE [LARGE SCALE GENOMIC DNA]</scope>
    <source>
        <strain evidence="4 5">NML98A078</strain>
    </source>
</reference>
<feature type="domain" description="DUF6531" evidence="3">
    <location>
        <begin position="286"/>
        <end position="358"/>
    </location>
</feature>
<sequence length="498" mass="52186">MSSGDLGAYDEPVPFDDGAADGLKSAATVLSGTLKDQTTSRSGWASTALAEFRGHYADVFESNAKAASTDCTNIASALDDLAAEVEALKEAAAAERERRRKAKEWADRQEKEWAIKSWWDDRVGTDKPPVGAEHVPMPEPHDPVTTPWTEPAPGAAGGVSSARPDDLRTYSSNVSGANDTVVTQKGTLEGAITDFADKCSWCKINTSGITTALASFETNNTNEVNWVNTVAAAFEAAGGSGEISEVSDAALAASLAAAGVTENRKPLDVQAPTIQGDPQTSGYADDPVNTTTGNFVEPETDLSFSGGAASLVFSRMYNSLSASVGVFGPGWASTADEHLLVDGEGAVWVQASGRHVVFPRLADGWDRADGDSFWLTAVTDTGIAAAEAATTGGDTTAVGGGGFVVSDNRGGRWCFDRAGRPAWVSRGAGTRVEYEWAGGRLVGLWHEWGRGIRLEWNPEGSRVVALVASDGRRVDYTYDESGRLVGATGDGGAARSYA</sequence>
<dbReference type="OrthoDB" id="3712874at2"/>
<accession>A0A8B3FNP1</accession>
<dbReference type="NCBIfam" id="TIGR01643">
    <property type="entry name" value="YD_repeat_2x"/>
    <property type="match status" value="1"/>
</dbReference>
<organism evidence="4 5">
    <name type="scientific">Propionibacterium australiense</name>
    <dbReference type="NCBI Taxonomy" id="119981"/>
    <lineage>
        <taxon>Bacteria</taxon>
        <taxon>Bacillati</taxon>
        <taxon>Actinomycetota</taxon>
        <taxon>Actinomycetes</taxon>
        <taxon>Propionibacteriales</taxon>
        <taxon>Propionibacteriaceae</taxon>
        <taxon>Propionibacterium</taxon>
    </lineage>
</organism>
<feature type="region of interest" description="Disordered" evidence="2">
    <location>
        <begin position="122"/>
        <end position="165"/>
    </location>
</feature>
<evidence type="ECO:0000313" key="5">
    <source>
        <dbReference type="Proteomes" id="UP000279336"/>
    </source>
</evidence>